<proteinExistence type="inferred from homology"/>
<evidence type="ECO:0000256" key="4">
    <source>
        <dbReference type="ARBA" id="ARBA00022729"/>
    </source>
</evidence>
<keyword evidence="3" id="KW-0926">Vacuole</keyword>
<dbReference type="InterPro" id="IPR016035">
    <property type="entry name" value="Acyl_Trfase/lysoPLipase"/>
</dbReference>
<protein>
    <recommendedName>
        <fullName evidence="9">PNPLA domain-containing protein</fullName>
    </recommendedName>
</protein>
<keyword evidence="4" id="KW-0732">Signal</keyword>
<feature type="domain" description="PNPLA" evidence="9">
    <location>
        <begin position="1"/>
        <end position="50"/>
    </location>
</feature>
<comment type="similarity">
    <text evidence="2">Belongs to the patatin family.</text>
</comment>
<dbReference type="PROSITE" id="PS51635">
    <property type="entry name" value="PNPLA"/>
    <property type="match status" value="1"/>
</dbReference>
<dbReference type="EMBL" id="JBANQN010000008">
    <property type="protein sequence ID" value="KAK6781537.1"/>
    <property type="molecule type" value="Genomic_DNA"/>
</dbReference>
<sequence>MYDICYSTAAAPTYFPPYYFATNTSNGDKYEFNLVDGAVATVADPALLSVSVATRLAQEDPAFASIR</sequence>
<comment type="subcellular location">
    <subcellularLocation>
        <location evidence="1">Vacuole</location>
    </subcellularLocation>
</comment>
<evidence type="ECO:0000313" key="10">
    <source>
        <dbReference type="EMBL" id="KAK6781537.1"/>
    </source>
</evidence>
<evidence type="ECO:0000256" key="7">
    <source>
        <dbReference type="ARBA" id="ARBA00023180"/>
    </source>
</evidence>
<evidence type="ECO:0000313" key="11">
    <source>
        <dbReference type="Proteomes" id="UP001371456"/>
    </source>
</evidence>
<dbReference type="PANTHER" id="PTHR32176">
    <property type="entry name" value="XYLOSE ISOMERASE"/>
    <property type="match status" value="1"/>
</dbReference>
<name>A0AAN8TAM8_SOLBU</name>
<evidence type="ECO:0000256" key="2">
    <source>
        <dbReference type="ARBA" id="ARBA00010240"/>
    </source>
</evidence>
<dbReference type="Proteomes" id="UP001371456">
    <property type="component" value="Unassembled WGS sequence"/>
</dbReference>
<dbReference type="GO" id="GO:0005773">
    <property type="term" value="C:vacuole"/>
    <property type="evidence" value="ECO:0007669"/>
    <property type="project" value="UniProtKB-SubCell"/>
</dbReference>
<evidence type="ECO:0000256" key="1">
    <source>
        <dbReference type="ARBA" id="ARBA00004116"/>
    </source>
</evidence>
<keyword evidence="6" id="KW-0443">Lipid metabolism</keyword>
<organism evidence="10 11">
    <name type="scientific">Solanum bulbocastanum</name>
    <name type="common">Wild potato</name>
    <dbReference type="NCBI Taxonomy" id="147425"/>
    <lineage>
        <taxon>Eukaryota</taxon>
        <taxon>Viridiplantae</taxon>
        <taxon>Streptophyta</taxon>
        <taxon>Embryophyta</taxon>
        <taxon>Tracheophyta</taxon>
        <taxon>Spermatophyta</taxon>
        <taxon>Magnoliopsida</taxon>
        <taxon>eudicotyledons</taxon>
        <taxon>Gunneridae</taxon>
        <taxon>Pentapetalae</taxon>
        <taxon>asterids</taxon>
        <taxon>lamiids</taxon>
        <taxon>Solanales</taxon>
        <taxon>Solanaceae</taxon>
        <taxon>Solanoideae</taxon>
        <taxon>Solaneae</taxon>
        <taxon>Solanum</taxon>
    </lineage>
</organism>
<gene>
    <name evidence="10" type="ORF">RDI58_019333</name>
</gene>
<evidence type="ECO:0000256" key="8">
    <source>
        <dbReference type="PROSITE-ProRule" id="PRU01161"/>
    </source>
</evidence>
<comment type="caution">
    <text evidence="8">Lacks conserved residue(s) required for the propagation of feature annotation.</text>
</comment>
<dbReference type="InterPro" id="IPR002641">
    <property type="entry name" value="PNPLA_dom"/>
</dbReference>
<dbReference type="SUPFAM" id="SSF52151">
    <property type="entry name" value="FabD/lysophospholipase-like"/>
    <property type="match status" value="1"/>
</dbReference>
<evidence type="ECO:0000256" key="3">
    <source>
        <dbReference type="ARBA" id="ARBA00022554"/>
    </source>
</evidence>
<dbReference type="Gene3D" id="3.40.1090.10">
    <property type="entry name" value="Cytosolic phospholipase A2 catalytic domain"/>
    <property type="match status" value="1"/>
</dbReference>
<dbReference type="GO" id="GO:0045735">
    <property type="term" value="F:nutrient reservoir activity"/>
    <property type="evidence" value="ECO:0007669"/>
    <property type="project" value="UniProtKB-KW"/>
</dbReference>
<comment type="caution">
    <text evidence="10">The sequence shown here is derived from an EMBL/GenBank/DDBJ whole genome shotgun (WGS) entry which is preliminary data.</text>
</comment>
<evidence type="ECO:0000259" key="9">
    <source>
        <dbReference type="PROSITE" id="PS51635"/>
    </source>
</evidence>
<dbReference type="GO" id="GO:0047372">
    <property type="term" value="F:monoacylglycerol lipase activity"/>
    <property type="evidence" value="ECO:0007669"/>
    <property type="project" value="TreeGrafter"/>
</dbReference>
<dbReference type="GO" id="GO:0006629">
    <property type="term" value="P:lipid metabolic process"/>
    <property type="evidence" value="ECO:0007669"/>
    <property type="project" value="UniProtKB-KW"/>
</dbReference>
<reference evidence="10 11" key="1">
    <citation type="submission" date="2024-02" db="EMBL/GenBank/DDBJ databases">
        <title>de novo genome assembly of Solanum bulbocastanum strain 11H21.</title>
        <authorList>
            <person name="Hosaka A.J."/>
        </authorList>
    </citation>
    <scope>NUCLEOTIDE SEQUENCE [LARGE SCALE GENOMIC DNA]</scope>
    <source>
        <tissue evidence="10">Young leaves</tissue>
    </source>
</reference>
<keyword evidence="7" id="KW-0325">Glycoprotein</keyword>
<feature type="short sequence motif" description="DGA/G" evidence="8">
    <location>
        <begin position="36"/>
        <end position="38"/>
    </location>
</feature>
<keyword evidence="11" id="KW-1185">Reference proteome</keyword>
<dbReference type="AlphaFoldDB" id="A0AAN8TAM8"/>
<dbReference type="GO" id="GO:0004620">
    <property type="term" value="F:phospholipase activity"/>
    <property type="evidence" value="ECO:0007669"/>
    <property type="project" value="TreeGrafter"/>
</dbReference>
<evidence type="ECO:0000256" key="6">
    <source>
        <dbReference type="ARBA" id="ARBA00023098"/>
    </source>
</evidence>
<keyword evidence="5" id="KW-0758">Storage protein</keyword>
<evidence type="ECO:0000256" key="5">
    <source>
        <dbReference type="ARBA" id="ARBA00022761"/>
    </source>
</evidence>
<dbReference type="PANTHER" id="PTHR32176:SF85">
    <property type="entry name" value="PATATIN GROUP D-2"/>
    <property type="match status" value="1"/>
</dbReference>
<accession>A0AAN8TAM8</accession>